<accession>A0A9Q1QIW1</accession>
<dbReference type="Proteomes" id="UP001153076">
    <property type="component" value="Unassembled WGS sequence"/>
</dbReference>
<keyword evidence="2" id="KW-0645">Protease</keyword>
<comment type="similarity">
    <text evidence="1">Belongs to the peptidase A1 family.</text>
</comment>
<organism evidence="9 10">
    <name type="scientific">Carnegiea gigantea</name>
    <dbReference type="NCBI Taxonomy" id="171969"/>
    <lineage>
        <taxon>Eukaryota</taxon>
        <taxon>Viridiplantae</taxon>
        <taxon>Streptophyta</taxon>
        <taxon>Embryophyta</taxon>
        <taxon>Tracheophyta</taxon>
        <taxon>Spermatophyta</taxon>
        <taxon>Magnoliopsida</taxon>
        <taxon>eudicotyledons</taxon>
        <taxon>Gunneridae</taxon>
        <taxon>Pentapetalae</taxon>
        <taxon>Caryophyllales</taxon>
        <taxon>Cactineae</taxon>
        <taxon>Cactaceae</taxon>
        <taxon>Cactoideae</taxon>
        <taxon>Echinocereeae</taxon>
        <taxon>Carnegiea</taxon>
    </lineage>
</organism>
<dbReference type="Gene3D" id="2.40.70.10">
    <property type="entry name" value="Acid Proteases"/>
    <property type="match status" value="2"/>
</dbReference>
<dbReference type="PANTHER" id="PTHR47965">
    <property type="entry name" value="ASPARTYL PROTEASE-RELATED"/>
    <property type="match status" value="1"/>
</dbReference>
<comment type="caution">
    <text evidence="9">The sequence shown here is derived from an EMBL/GenBank/DDBJ whole genome shotgun (WGS) entry which is preliminary data.</text>
</comment>
<dbReference type="GO" id="GO:0004190">
    <property type="term" value="F:aspartic-type endopeptidase activity"/>
    <property type="evidence" value="ECO:0007669"/>
    <property type="project" value="UniProtKB-KW"/>
</dbReference>
<feature type="active site" evidence="6">
    <location>
        <position position="84"/>
    </location>
</feature>
<keyword evidence="3" id="KW-0064">Aspartyl protease</keyword>
<feature type="chain" id="PRO_5040153993" description="Peptidase A1 domain-containing protein" evidence="7">
    <location>
        <begin position="25"/>
        <end position="448"/>
    </location>
</feature>
<dbReference type="PROSITE" id="PS51767">
    <property type="entry name" value="PEPTIDASE_A1"/>
    <property type="match status" value="1"/>
</dbReference>
<dbReference type="InterPro" id="IPR032861">
    <property type="entry name" value="TAXi_N"/>
</dbReference>
<keyword evidence="7" id="KW-0732">Signal</keyword>
<dbReference type="PANTHER" id="PTHR47965:SF49">
    <property type="entry name" value="EUKARYOTIC ASPARTYL PROTEASE FAMILY PROTEIN"/>
    <property type="match status" value="1"/>
</dbReference>
<protein>
    <recommendedName>
        <fullName evidence="8">Peptidase A1 domain-containing protein</fullName>
    </recommendedName>
</protein>
<evidence type="ECO:0000256" key="1">
    <source>
        <dbReference type="ARBA" id="ARBA00007447"/>
    </source>
</evidence>
<dbReference type="InterPro" id="IPR034161">
    <property type="entry name" value="Pepsin-like_plant"/>
</dbReference>
<name>A0A9Q1QIW1_9CARY</name>
<dbReference type="PRINTS" id="PR00792">
    <property type="entry name" value="PEPSIN"/>
</dbReference>
<dbReference type="Pfam" id="PF14543">
    <property type="entry name" value="TAXi_N"/>
    <property type="match status" value="1"/>
</dbReference>
<reference evidence="9" key="1">
    <citation type="submission" date="2022-04" db="EMBL/GenBank/DDBJ databases">
        <title>Carnegiea gigantea Genome sequencing and assembly v2.</title>
        <authorList>
            <person name="Copetti D."/>
            <person name="Sanderson M.J."/>
            <person name="Burquez A."/>
            <person name="Wojciechowski M.F."/>
        </authorList>
    </citation>
    <scope>NUCLEOTIDE SEQUENCE</scope>
    <source>
        <strain evidence="9">SGP5-SGP5p</strain>
        <tissue evidence="9">Aerial part</tissue>
    </source>
</reference>
<dbReference type="InterPro" id="IPR001461">
    <property type="entry name" value="Aspartic_peptidase_A1"/>
</dbReference>
<dbReference type="CDD" id="cd05476">
    <property type="entry name" value="pepsin_A_like_plant"/>
    <property type="match status" value="1"/>
</dbReference>
<keyword evidence="5" id="KW-0325">Glycoprotein</keyword>
<keyword evidence="10" id="KW-1185">Reference proteome</keyword>
<keyword evidence="4" id="KW-0378">Hydrolase</keyword>
<evidence type="ECO:0000256" key="2">
    <source>
        <dbReference type="ARBA" id="ARBA00022670"/>
    </source>
</evidence>
<evidence type="ECO:0000256" key="7">
    <source>
        <dbReference type="SAM" id="SignalP"/>
    </source>
</evidence>
<dbReference type="FunFam" id="2.40.70.10:FF:000073">
    <property type="entry name" value="Aspartic proteinase PCS1"/>
    <property type="match status" value="1"/>
</dbReference>
<evidence type="ECO:0000256" key="4">
    <source>
        <dbReference type="ARBA" id="ARBA00022801"/>
    </source>
</evidence>
<evidence type="ECO:0000259" key="8">
    <source>
        <dbReference type="PROSITE" id="PS51767"/>
    </source>
</evidence>
<proteinExistence type="inferred from homology"/>
<evidence type="ECO:0000256" key="5">
    <source>
        <dbReference type="ARBA" id="ARBA00023180"/>
    </source>
</evidence>
<sequence length="448" mass="48832">MGSPIFGLFILLQLVSICSVFVQSKQGTHSSNSSASVMFALKTQHIPSGSGPRSASKLPFRHNVTLSVSLLVGTPPQPVIMVLDTGSELSWLHCKKDPKLKSVFDPVRSTSYSPVPCTSPTCTTRTRDFPIPASCDPKKLCHTMVSYADASYMEGTLAMDNFKMGGSSVPGVLFGCMDLSSSGNEEDSKTTGLLGMNLGSLSFVTQMGYPKFSYCISGQDSSGVLLFGQANIPWLKPLSYTPLVKLSTPYRLPYYDRIAYSVQFQGIKVGGKLLSLPKSLLQPDHSGAGQTMVDSGTQFSLLLGPVYKALRSEFLAQTKGKLKELGDPYFVFQGVMDLCYRVPLTQEGYPPLPTVTLMFQGAEMSVSAEQLLYRVPGEVRGSDGVHCFTFGNSDLLGISAYIIGHHHQQNMWVEFDLANSRVGLAEVFNKSHNLSPFDFLRSYLKLVV</sequence>
<feature type="active site" evidence="6">
    <location>
        <position position="294"/>
    </location>
</feature>
<evidence type="ECO:0000256" key="3">
    <source>
        <dbReference type="ARBA" id="ARBA00022750"/>
    </source>
</evidence>
<feature type="signal peptide" evidence="7">
    <location>
        <begin position="1"/>
        <end position="24"/>
    </location>
</feature>
<dbReference type="GO" id="GO:0006508">
    <property type="term" value="P:proteolysis"/>
    <property type="evidence" value="ECO:0007669"/>
    <property type="project" value="UniProtKB-KW"/>
</dbReference>
<gene>
    <name evidence="9" type="ORF">Cgig2_005712</name>
</gene>
<feature type="domain" description="Peptidase A1" evidence="8">
    <location>
        <begin position="66"/>
        <end position="425"/>
    </location>
</feature>
<dbReference type="EMBL" id="JAKOGI010000125">
    <property type="protein sequence ID" value="KAJ8443161.1"/>
    <property type="molecule type" value="Genomic_DNA"/>
</dbReference>
<dbReference type="OrthoDB" id="2747330at2759"/>
<dbReference type="InterPro" id="IPR021109">
    <property type="entry name" value="Peptidase_aspartic_dom_sf"/>
</dbReference>
<evidence type="ECO:0000256" key="6">
    <source>
        <dbReference type="PIRSR" id="PIRSR601461-1"/>
    </source>
</evidence>
<dbReference type="Pfam" id="PF14541">
    <property type="entry name" value="TAXi_C"/>
    <property type="match status" value="1"/>
</dbReference>
<evidence type="ECO:0000313" key="9">
    <source>
        <dbReference type="EMBL" id="KAJ8443161.1"/>
    </source>
</evidence>
<dbReference type="SUPFAM" id="SSF50630">
    <property type="entry name" value="Acid proteases"/>
    <property type="match status" value="1"/>
</dbReference>
<dbReference type="InterPro" id="IPR033121">
    <property type="entry name" value="PEPTIDASE_A1"/>
</dbReference>
<dbReference type="AlphaFoldDB" id="A0A9Q1QIW1"/>
<dbReference type="InterPro" id="IPR032799">
    <property type="entry name" value="TAXi_C"/>
</dbReference>
<evidence type="ECO:0000313" key="10">
    <source>
        <dbReference type="Proteomes" id="UP001153076"/>
    </source>
</evidence>